<dbReference type="InterPro" id="IPR026350">
    <property type="entry name" value="GxxExxY"/>
</dbReference>
<proteinExistence type="predicted"/>
<comment type="caution">
    <text evidence="1">The sequence shown here is derived from an EMBL/GenBank/DDBJ whole genome shotgun (WGS) entry which is preliminary data.</text>
</comment>
<keyword evidence="2" id="KW-1185">Reference proteome</keyword>
<dbReference type="RefSeq" id="WP_379758571.1">
    <property type="nucleotide sequence ID" value="NZ_JBHSYB010000064.1"/>
</dbReference>
<name>A0ABW3J3M2_9FLAO</name>
<dbReference type="Proteomes" id="UP001597051">
    <property type="component" value="Unassembled WGS sequence"/>
</dbReference>
<accession>A0ABW3J3M2</accession>
<reference evidence="2" key="1">
    <citation type="journal article" date="2019" name="Int. J. Syst. Evol. Microbiol.">
        <title>The Global Catalogue of Microorganisms (GCM) 10K type strain sequencing project: providing services to taxonomists for standard genome sequencing and annotation.</title>
        <authorList>
            <consortium name="The Broad Institute Genomics Platform"/>
            <consortium name="The Broad Institute Genome Sequencing Center for Infectious Disease"/>
            <person name="Wu L."/>
            <person name="Ma J."/>
        </authorList>
    </citation>
    <scope>NUCLEOTIDE SEQUENCE [LARGE SCALE GENOMIC DNA]</scope>
    <source>
        <strain evidence="2">CECT 7649</strain>
    </source>
</reference>
<dbReference type="Pfam" id="PF13366">
    <property type="entry name" value="PDDEXK_3"/>
    <property type="match status" value="1"/>
</dbReference>
<sequence>MGPGLLESVYEMCLLRELQLRNISAESQVGIPLQFKGFDLFKEYKIDVLVENEIILELKSVDTILPVHQAQIISYLKLADKRMGFLINFNVPIIKNGFKRFVNNY</sequence>
<evidence type="ECO:0000313" key="1">
    <source>
        <dbReference type="EMBL" id="MFD0984704.1"/>
    </source>
</evidence>
<protein>
    <submittedName>
        <fullName evidence="1">GxxExxY protein</fullName>
    </submittedName>
</protein>
<evidence type="ECO:0000313" key="2">
    <source>
        <dbReference type="Proteomes" id="UP001597051"/>
    </source>
</evidence>
<gene>
    <name evidence="1" type="ORF">ACFQ0S_09485</name>
</gene>
<dbReference type="NCBIfam" id="TIGR04256">
    <property type="entry name" value="GxxExxY"/>
    <property type="match status" value="1"/>
</dbReference>
<organism evidence="1 2">
    <name type="scientific">Flavobacterium myungsuense</name>
    <dbReference type="NCBI Taxonomy" id="651823"/>
    <lineage>
        <taxon>Bacteria</taxon>
        <taxon>Pseudomonadati</taxon>
        <taxon>Bacteroidota</taxon>
        <taxon>Flavobacteriia</taxon>
        <taxon>Flavobacteriales</taxon>
        <taxon>Flavobacteriaceae</taxon>
        <taxon>Flavobacterium</taxon>
    </lineage>
</organism>
<dbReference type="EMBL" id="JBHTIZ010000024">
    <property type="protein sequence ID" value="MFD0984704.1"/>
    <property type="molecule type" value="Genomic_DNA"/>
</dbReference>